<sequence length="824" mass="89751">MRKGVEQRIMAAAGVSELPLGGVLPLKGRPRVRVPCSSHPRSIAAARGQKASHVADAARMSVSDMSSQIKEMRSQIEEDEMVKSMMSGLRGSNMNNDDFAAENVRMKLIMVDPDSEDSLPQTYDPDLIAKFWGARPVAVSTRILQLLSISSGFLSSIIFDFLRGRLKENEVKHAIELRNIVTSLGPAYIKLGQALSIRPDILSPAAMTELQRLCDKVPSFPSDVAMKVIEEELGRPVSEIYDDLTPEPIAAASLGQVYKGKLKTGETVAVKVQRPYVLETVTIDLYIIRRIGMFLKRFEQITTDVVALLDEWAARFFDELDYVKEGNSGNKFAESMKVDLPQVVIPKTYTDFTSRRVLTTEWLEGEKLSQSQADDVGALVNVGVICYLKQLLDTGVFHADPHPGNLIRTPDGRLAILDFGLMTEVGDNIKYGMIEAISHLIHRDYEAIVEDFVTLDFIPPGTDLKPILPVLAKVFDQALEGGGAKNINFQELAADLAQITFDYPFRIPPYFALIIRAIGVLEGIALVGNSDFALVDEAFPYIAKRLLTDDSERLRAALRYMIYGKNGVFDAERLIDVLAAFEDFKLASISARGDLDDSSSLPVGALSNAPRSSTSTVPEPSTSGRSGSGWPAPGSAGFPAPWPVPFPAPAGFVDGSENSLDASMTGSASTALPASAVGIGGSDANVREALRFLFAPEGSLFREFLMDELVKSIDAMSRNQLKTLVLSLGLQNVMLPVPVPFAARPLVPLAPEVSEEDLQVIANIKKIMDFLLGGDAERVFRGGSPQLLQSLGPVLPGIAEEVLPEIAQRLTSRIAARFIRDVFT</sequence>
<organism evidence="4 5">
    <name type="scientific">Ostreobium quekettii</name>
    <dbReference type="NCBI Taxonomy" id="121088"/>
    <lineage>
        <taxon>Eukaryota</taxon>
        <taxon>Viridiplantae</taxon>
        <taxon>Chlorophyta</taxon>
        <taxon>core chlorophytes</taxon>
        <taxon>Ulvophyceae</taxon>
        <taxon>TCBD clade</taxon>
        <taxon>Bryopsidales</taxon>
        <taxon>Ostreobineae</taxon>
        <taxon>Ostreobiaceae</taxon>
        <taxon>Ostreobium</taxon>
    </lineage>
</organism>
<dbReference type="GO" id="GO:0004672">
    <property type="term" value="F:protein kinase activity"/>
    <property type="evidence" value="ECO:0007669"/>
    <property type="project" value="InterPro"/>
</dbReference>
<dbReference type="PANTHER" id="PTHR10566:SF117">
    <property type="entry name" value="UNUSUAL PROTEIN KINASE-RELATED"/>
    <property type="match status" value="1"/>
</dbReference>
<dbReference type="GO" id="GO:0005524">
    <property type="term" value="F:ATP binding"/>
    <property type="evidence" value="ECO:0007669"/>
    <property type="project" value="InterPro"/>
</dbReference>
<dbReference type="InterPro" id="IPR050154">
    <property type="entry name" value="UbiB_kinase"/>
</dbReference>
<evidence type="ECO:0000256" key="2">
    <source>
        <dbReference type="SAM" id="MobiDB-lite"/>
    </source>
</evidence>
<dbReference type="Gene3D" id="3.30.200.20">
    <property type="entry name" value="Phosphorylase Kinase, domain 1"/>
    <property type="match status" value="1"/>
</dbReference>
<dbReference type="SUPFAM" id="SSF56112">
    <property type="entry name" value="Protein kinase-like (PK-like)"/>
    <property type="match status" value="1"/>
</dbReference>
<dbReference type="Proteomes" id="UP000708148">
    <property type="component" value="Unassembled WGS sequence"/>
</dbReference>
<comment type="caution">
    <text evidence="4">The sequence shown here is derived from an EMBL/GenBank/DDBJ whole genome shotgun (WGS) entry which is preliminary data.</text>
</comment>
<evidence type="ECO:0000256" key="1">
    <source>
        <dbReference type="ARBA" id="ARBA00009670"/>
    </source>
</evidence>
<gene>
    <name evidence="4" type="ORF">OSTQU699_LOCUS1718</name>
</gene>
<dbReference type="PANTHER" id="PTHR10566">
    <property type="entry name" value="CHAPERONE-ACTIVITY OF BC1 COMPLEX CABC1 -RELATED"/>
    <property type="match status" value="1"/>
</dbReference>
<feature type="region of interest" description="Disordered" evidence="2">
    <location>
        <begin position="593"/>
        <end position="634"/>
    </location>
</feature>
<dbReference type="AlphaFoldDB" id="A0A8S1IR77"/>
<dbReference type="InterPro" id="IPR011009">
    <property type="entry name" value="Kinase-like_dom_sf"/>
</dbReference>
<reference evidence="4" key="1">
    <citation type="submission" date="2020-12" db="EMBL/GenBank/DDBJ databases">
        <authorList>
            <person name="Iha C."/>
        </authorList>
    </citation>
    <scope>NUCLEOTIDE SEQUENCE</scope>
</reference>
<accession>A0A8S1IR77</accession>
<feature type="domain" description="Protein kinase" evidence="3">
    <location>
        <begin position="243"/>
        <end position="569"/>
    </location>
</feature>
<dbReference type="InterPro" id="IPR004147">
    <property type="entry name" value="ABC1_dom"/>
</dbReference>
<dbReference type="Gene3D" id="1.10.510.10">
    <property type="entry name" value="Transferase(Phosphotransferase) domain 1"/>
    <property type="match status" value="1"/>
</dbReference>
<dbReference type="PROSITE" id="PS50011">
    <property type="entry name" value="PROTEIN_KINASE_DOM"/>
    <property type="match status" value="1"/>
</dbReference>
<dbReference type="EMBL" id="CAJHUC010000465">
    <property type="protein sequence ID" value="CAD7696357.1"/>
    <property type="molecule type" value="Genomic_DNA"/>
</dbReference>
<dbReference type="CDD" id="cd05121">
    <property type="entry name" value="ABC1_ADCK3-like"/>
    <property type="match status" value="1"/>
</dbReference>
<evidence type="ECO:0000313" key="4">
    <source>
        <dbReference type="EMBL" id="CAD7696357.1"/>
    </source>
</evidence>
<keyword evidence="5" id="KW-1185">Reference proteome</keyword>
<evidence type="ECO:0000259" key="3">
    <source>
        <dbReference type="PROSITE" id="PS50011"/>
    </source>
</evidence>
<protein>
    <recommendedName>
        <fullName evidence="3">Protein kinase domain-containing protein</fullName>
    </recommendedName>
</protein>
<dbReference type="Pfam" id="PF03109">
    <property type="entry name" value="ABC1"/>
    <property type="match status" value="1"/>
</dbReference>
<comment type="similarity">
    <text evidence="1">Belongs to the protein kinase superfamily. ADCK protein kinase family.</text>
</comment>
<dbReference type="InterPro" id="IPR000719">
    <property type="entry name" value="Prot_kinase_dom"/>
</dbReference>
<dbReference type="GO" id="GO:0009507">
    <property type="term" value="C:chloroplast"/>
    <property type="evidence" value="ECO:0007669"/>
    <property type="project" value="TreeGrafter"/>
</dbReference>
<name>A0A8S1IR77_9CHLO</name>
<evidence type="ECO:0000313" key="5">
    <source>
        <dbReference type="Proteomes" id="UP000708148"/>
    </source>
</evidence>
<dbReference type="OrthoDB" id="427480at2759"/>
<feature type="compositionally biased region" description="Low complexity" evidence="2">
    <location>
        <begin position="610"/>
        <end position="634"/>
    </location>
</feature>
<proteinExistence type="inferred from homology"/>